<dbReference type="Proteomes" id="UP000235145">
    <property type="component" value="Unassembled WGS sequence"/>
</dbReference>
<dbReference type="AlphaFoldDB" id="A0A9R1VS07"/>
<keyword evidence="2" id="KW-1185">Reference proteome</keyword>
<organism evidence="1 2">
    <name type="scientific">Lactuca sativa</name>
    <name type="common">Garden lettuce</name>
    <dbReference type="NCBI Taxonomy" id="4236"/>
    <lineage>
        <taxon>Eukaryota</taxon>
        <taxon>Viridiplantae</taxon>
        <taxon>Streptophyta</taxon>
        <taxon>Embryophyta</taxon>
        <taxon>Tracheophyta</taxon>
        <taxon>Spermatophyta</taxon>
        <taxon>Magnoliopsida</taxon>
        <taxon>eudicotyledons</taxon>
        <taxon>Gunneridae</taxon>
        <taxon>Pentapetalae</taxon>
        <taxon>asterids</taxon>
        <taxon>campanulids</taxon>
        <taxon>Asterales</taxon>
        <taxon>Asteraceae</taxon>
        <taxon>Cichorioideae</taxon>
        <taxon>Cichorieae</taxon>
        <taxon>Lactucinae</taxon>
        <taxon>Lactuca</taxon>
    </lineage>
</organism>
<evidence type="ECO:0000313" key="1">
    <source>
        <dbReference type="EMBL" id="KAJ0209648.1"/>
    </source>
</evidence>
<sequence length="125" mass="14636">MILVSGDNIVGNNNIRLNIKNNSVDGNYKLNINFGKTYTFDYRFVPDCDNFESDRFQLYRMLNNLENLIHSTIDDVGVHDDKDIEEEKKASLEREMFLIKERISVMESYSGYLKHTEMTLQKGDE</sequence>
<evidence type="ECO:0000313" key="2">
    <source>
        <dbReference type="Proteomes" id="UP000235145"/>
    </source>
</evidence>
<proteinExistence type="predicted"/>
<gene>
    <name evidence="1" type="ORF">LSAT_V11C400163020</name>
</gene>
<protein>
    <submittedName>
        <fullName evidence="1">Uncharacterized protein</fullName>
    </submittedName>
</protein>
<dbReference type="EMBL" id="NBSK02000004">
    <property type="protein sequence ID" value="KAJ0209648.1"/>
    <property type="molecule type" value="Genomic_DNA"/>
</dbReference>
<reference evidence="1 2" key="1">
    <citation type="journal article" date="2017" name="Nat. Commun.">
        <title>Genome assembly with in vitro proximity ligation data and whole-genome triplication in lettuce.</title>
        <authorList>
            <person name="Reyes-Chin-Wo S."/>
            <person name="Wang Z."/>
            <person name="Yang X."/>
            <person name="Kozik A."/>
            <person name="Arikit S."/>
            <person name="Song C."/>
            <person name="Xia L."/>
            <person name="Froenicke L."/>
            <person name="Lavelle D.O."/>
            <person name="Truco M.J."/>
            <person name="Xia R."/>
            <person name="Zhu S."/>
            <person name="Xu C."/>
            <person name="Xu H."/>
            <person name="Xu X."/>
            <person name="Cox K."/>
            <person name="Korf I."/>
            <person name="Meyers B.C."/>
            <person name="Michelmore R.W."/>
        </authorList>
    </citation>
    <scope>NUCLEOTIDE SEQUENCE [LARGE SCALE GENOMIC DNA]</scope>
    <source>
        <strain evidence="2">cv. Salinas</strain>
        <tissue evidence="1">Seedlings</tissue>
    </source>
</reference>
<comment type="caution">
    <text evidence="1">The sequence shown here is derived from an EMBL/GenBank/DDBJ whole genome shotgun (WGS) entry which is preliminary data.</text>
</comment>
<accession>A0A9R1VS07</accession>
<name>A0A9R1VS07_LACSA</name>